<dbReference type="HOGENOM" id="CLU_109252_0_0_7"/>
<keyword evidence="4" id="KW-0378">Hydrolase</keyword>
<evidence type="ECO:0000259" key="8">
    <source>
        <dbReference type="PROSITE" id="PS52035"/>
    </source>
</evidence>
<dbReference type="PANTHER" id="PTHR11705:SF143">
    <property type="entry name" value="SLL0236 PROTEIN"/>
    <property type="match status" value="1"/>
</dbReference>
<keyword evidence="5" id="KW-0862">Zinc</keyword>
<comment type="cofactor">
    <cofactor evidence="1">
        <name>Zn(2+)</name>
        <dbReference type="ChEBI" id="CHEBI:29105"/>
    </cofactor>
</comment>
<dbReference type="Proteomes" id="UP000008963">
    <property type="component" value="Chromosome"/>
</dbReference>
<evidence type="ECO:0000256" key="3">
    <source>
        <dbReference type="ARBA" id="ARBA00022670"/>
    </source>
</evidence>
<gene>
    <name evidence="9" type="ordered locus">BMS_1853</name>
</gene>
<protein>
    <recommendedName>
        <fullName evidence="8">Peptidase M14 domain-containing protein</fullName>
    </recommendedName>
</protein>
<evidence type="ECO:0000313" key="10">
    <source>
        <dbReference type="Proteomes" id="UP000008963"/>
    </source>
</evidence>
<evidence type="ECO:0000313" key="9">
    <source>
        <dbReference type="EMBL" id="CBW26673.1"/>
    </source>
</evidence>
<organism evidence="9 10">
    <name type="scientific">Halobacteriovorax marinus (strain ATCC BAA-682 / DSM 15412 / SJ)</name>
    <name type="common">Bacteriovorax marinus</name>
    <dbReference type="NCBI Taxonomy" id="862908"/>
    <lineage>
        <taxon>Bacteria</taxon>
        <taxon>Pseudomonadati</taxon>
        <taxon>Bdellovibrionota</taxon>
        <taxon>Bacteriovoracia</taxon>
        <taxon>Bacteriovoracales</taxon>
        <taxon>Halobacteriovoraceae</taxon>
        <taxon>Halobacteriovorax</taxon>
    </lineage>
</organism>
<dbReference type="Gene3D" id="3.40.630.10">
    <property type="entry name" value="Zn peptidases"/>
    <property type="match status" value="1"/>
</dbReference>
<dbReference type="GO" id="GO:0004181">
    <property type="term" value="F:metallocarboxypeptidase activity"/>
    <property type="evidence" value="ECO:0007669"/>
    <property type="project" value="InterPro"/>
</dbReference>
<dbReference type="eggNOG" id="COG2866">
    <property type="taxonomic scope" value="Bacteria"/>
</dbReference>
<dbReference type="RefSeq" id="WP_014244454.1">
    <property type="nucleotide sequence ID" value="NC_016620.1"/>
</dbReference>
<keyword evidence="6" id="KW-0482">Metalloprotease</keyword>
<evidence type="ECO:0000256" key="5">
    <source>
        <dbReference type="ARBA" id="ARBA00022833"/>
    </source>
</evidence>
<name>E1X213_HALMS</name>
<accession>E1X213</accession>
<dbReference type="EMBL" id="FQ312005">
    <property type="protein sequence ID" value="CBW26673.1"/>
    <property type="molecule type" value="Genomic_DNA"/>
</dbReference>
<feature type="active site" description="Proton donor/acceptor" evidence="7">
    <location>
        <position position="193"/>
    </location>
</feature>
<evidence type="ECO:0000256" key="2">
    <source>
        <dbReference type="ARBA" id="ARBA00005988"/>
    </source>
</evidence>
<reference evidence="10" key="1">
    <citation type="journal article" date="2013" name="ISME J.">
        <title>A small predatory core genome in the divergent marine Bacteriovorax marinus SJ and the terrestrial Bdellovibrio bacteriovorus.</title>
        <authorList>
            <person name="Crossman L.C."/>
            <person name="Chen H."/>
            <person name="Cerdeno-Tarraga A.M."/>
            <person name="Brooks K."/>
            <person name="Quail M.A."/>
            <person name="Pineiro S.A."/>
            <person name="Hobley L."/>
            <person name="Sockett R.E."/>
            <person name="Bentley S.D."/>
            <person name="Parkhill J."/>
            <person name="Williams H.N."/>
            <person name="Stine O.C."/>
        </authorList>
    </citation>
    <scope>NUCLEOTIDE SEQUENCE [LARGE SCALE GENOMIC DNA]</scope>
    <source>
        <strain evidence="10">ATCC BAA-682 / DSM 15412 / SJ</strain>
    </source>
</reference>
<evidence type="ECO:0000256" key="6">
    <source>
        <dbReference type="ARBA" id="ARBA00023049"/>
    </source>
</evidence>
<dbReference type="KEGG" id="bmx:BMS_1853"/>
<sequence length="223" mass="25154">MNFIDLKPGTSVEGENIEAFKTEGKAKKYVYLMAGTHGDEVEGVYVVKQLFEWLKAQVDIELNMVVIPVLNPDGYRNATRVNANGVDLNRNYDSGTWSSEAREEKYYPGTEPLSEPENKFLIGLFEKFPPKVILSFHSWKPMINYNGDCKEIAEFLSQYNGYVTCDDIEGHPTPGSLGDLGPKKYSSPVLTFECPVLNDELNLKQIWQENEAGLKALFQSDLL</sequence>
<dbReference type="InterPro" id="IPR000834">
    <property type="entry name" value="Peptidase_M14"/>
</dbReference>
<dbReference type="PANTHER" id="PTHR11705">
    <property type="entry name" value="PROTEASE FAMILY M14 CARBOXYPEPTIDASE A,B"/>
    <property type="match status" value="1"/>
</dbReference>
<dbReference type="GO" id="GO:0006508">
    <property type="term" value="P:proteolysis"/>
    <property type="evidence" value="ECO:0007669"/>
    <property type="project" value="UniProtKB-KW"/>
</dbReference>
<evidence type="ECO:0000256" key="4">
    <source>
        <dbReference type="ARBA" id="ARBA00022801"/>
    </source>
</evidence>
<dbReference type="SUPFAM" id="SSF53187">
    <property type="entry name" value="Zn-dependent exopeptidases"/>
    <property type="match status" value="1"/>
</dbReference>
<proteinExistence type="inferred from homology"/>
<dbReference type="GO" id="GO:0005615">
    <property type="term" value="C:extracellular space"/>
    <property type="evidence" value="ECO:0007669"/>
    <property type="project" value="TreeGrafter"/>
</dbReference>
<dbReference type="AlphaFoldDB" id="E1X213"/>
<feature type="domain" description="Peptidase M14" evidence="8">
    <location>
        <begin position="1"/>
        <end position="221"/>
    </location>
</feature>
<dbReference type="PATRIC" id="fig|862908.3.peg.1757"/>
<dbReference type="STRING" id="862908.BMS_1853"/>
<dbReference type="SMART" id="SM00631">
    <property type="entry name" value="Zn_pept"/>
    <property type="match status" value="1"/>
</dbReference>
<evidence type="ECO:0000256" key="7">
    <source>
        <dbReference type="PROSITE-ProRule" id="PRU01379"/>
    </source>
</evidence>
<dbReference type="OrthoDB" id="5291050at2"/>
<keyword evidence="3" id="KW-0645">Protease</keyword>
<dbReference type="Pfam" id="PF00246">
    <property type="entry name" value="Peptidase_M14"/>
    <property type="match status" value="1"/>
</dbReference>
<dbReference type="PROSITE" id="PS52035">
    <property type="entry name" value="PEPTIDASE_M14"/>
    <property type="match status" value="1"/>
</dbReference>
<keyword evidence="10" id="KW-1185">Reference proteome</keyword>
<dbReference type="GO" id="GO:0008270">
    <property type="term" value="F:zinc ion binding"/>
    <property type="evidence" value="ECO:0007669"/>
    <property type="project" value="InterPro"/>
</dbReference>
<comment type="similarity">
    <text evidence="2 7">Belongs to the peptidase M14 family.</text>
</comment>
<evidence type="ECO:0000256" key="1">
    <source>
        <dbReference type="ARBA" id="ARBA00001947"/>
    </source>
</evidence>